<keyword evidence="9" id="KW-0456">Lyase</keyword>
<evidence type="ECO:0000256" key="5">
    <source>
        <dbReference type="ARBA" id="ARBA00022679"/>
    </source>
</evidence>
<feature type="active site" description="Proton donor" evidence="14">
    <location>
        <position position="269"/>
    </location>
</feature>
<comment type="pathway">
    <text evidence="12">Porphyrin-containing compound metabolism; siroheme biosynthesis; precorrin-2 from uroporphyrinogen III: step 1/1.</text>
</comment>
<dbReference type="InterPro" id="IPR006366">
    <property type="entry name" value="CobA/CysG_C"/>
</dbReference>
<dbReference type="Pfam" id="PF00590">
    <property type="entry name" value="TP_methylase"/>
    <property type="match status" value="1"/>
</dbReference>
<keyword evidence="7" id="KW-0560">Oxidoreductase</keyword>
<evidence type="ECO:0000256" key="7">
    <source>
        <dbReference type="ARBA" id="ARBA00023002"/>
    </source>
</evidence>
<evidence type="ECO:0000256" key="15">
    <source>
        <dbReference type="RuleBase" id="RU003960"/>
    </source>
</evidence>
<feature type="active site" description="Proton acceptor" evidence="14">
    <location>
        <position position="247"/>
    </location>
</feature>
<dbReference type="InterPro" id="IPR000878">
    <property type="entry name" value="4pyrrol_Mease"/>
</dbReference>
<evidence type="ECO:0000256" key="12">
    <source>
        <dbReference type="ARBA" id="ARBA00025705"/>
    </source>
</evidence>
<dbReference type="GO" id="GO:0032259">
    <property type="term" value="P:methylation"/>
    <property type="evidence" value="ECO:0007669"/>
    <property type="project" value="UniProtKB-KW"/>
</dbReference>
<dbReference type="InterPro" id="IPR019478">
    <property type="entry name" value="Sirohaem_synthase_dimer_dom"/>
</dbReference>
<evidence type="ECO:0000256" key="9">
    <source>
        <dbReference type="ARBA" id="ARBA00023239"/>
    </source>
</evidence>
<dbReference type="InterPro" id="IPR003043">
    <property type="entry name" value="Uropor_MeTrfase_CS"/>
</dbReference>
<dbReference type="Gene3D" id="3.40.50.720">
    <property type="entry name" value="NAD(P)-binding Rossmann-like Domain"/>
    <property type="match status" value="1"/>
</dbReference>
<name>A0A918NBT8_9PROT</name>
<sequence>MQYLPIHFDTRGANILVVGGGPAAEAKLRTLLKTEANLIVVDTSVGPEVSRWASQGKLNWEKRDYRESDLDGASLVYAATEDDALNATIAASATARQIPVNAADQKAACRFITPALVDRAPVLVSIGTEGTSPALARALKAELETILPPETGAFALKTKVLREKVKALLPDLADRQRFWARILGGKDLSAQLRVSPEGLESQVEMELAGQDDIAGKVLLVGAGPGDPDMLTTAARRALHAADVIVYDRLVSDGVLELGRREAEYIYVGKTPGEPSIGQTAINQILIDKATEGLSVVRLKSGDPLIFGRADEEIDALSALDIPVQIIPGITSAAAAAAAINASLTTRGTNRAVSLLTGHDAKGFAEQDWASLARPGGRAAVYMGVGASRFIQGRLMLHGAEGDRPVTVVENASRPNQIITYTTLRKLPDDIAAAGIKGPAILLIGYAERETISSERLAV</sequence>
<keyword evidence="3" id="KW-0169">Cobalamin biosynthesis</keyword>
<dbReference type="EMBL" id="BMYV01000001">
    <property type="protein sequence ID" value="GGX58922.1"/>
    <property type="molecule type" value="Genomic_DNA"/>
</dbReference>
<dbReference type="FunFam" id="3.40.1010.10:FF:000001">
    <property type="entry name" value="Siroheme synthase"/>
    <property type="match status" value="1"/>
</dbReference>
<evidence type="ECO:0000256" key="4">
    <source>
        <dbReference type="ARBA" id="ARBA00022603"/>
    </source>
</evidence>
<evidence type="ECO:0000259" key="16">
    <source>
        <dbReference type="Pfam" id="PF00590"/>
    </source>
</evidence>
<dbReference type="GO" id="GO:0051266">
    <property type="term" value="F:sirohydrochlorin ferrochelatase activity"/>
    <property type="evidence" value="ECO:0007669"/>
    <property type="project" value="InterPro"/>
</dbReference>
<keyword evidence="5 15" id="KW-0808">Transferase</keyword>
<keyword evidence="8" id="KW-0520">NAD</keyword>
<evidence type="ECO:0000256" key="3">
    <source>
        <dbReference type="ARBA" id="ARBA00022573"/>
    </source>
</evidence>
<dbReference type="PANTHER" id="PTHR45790">
    <property type="entry name" value="SIROHEME SYNTHASE-RELATED"/>
    <property type="match status" value="1"/>
</dbReference>
<dbReference type="RefSeq" id="WP_189580987.1">
    <property type="nucleotide sequence ID" value="NZ_BMYV01000001.1"/>
</dbReference>
<dbReference type="NCBIfam" id="NF004790">
    <property type="entry name" value="PRK06136.1"/>
    <property type="match status" value="1"/>
</dbReference>
<dbReference type="PIRSF" id="PIRSF036426">
    <property type="entry name" value="Sirohaem_synth"/>
    <property type="match status" value="1"/>
</dbReference>
<evidence type="ECO:0000256" key="10">
    <source>
        <dbReference type="ARBA" id="ARBA00023244"/>
    </source>
</evidence>
<dbReference type="GO" id="GO:0043115">
    <property type="term" value="F:precorrin-2 dehydrogenase activity"/>
    <property type="evidence" value="ECO:0007669"/>
    <property type="project" value="UniProtKB-EC"/>
</dbReference>
<dbReference type="InterPro" id="IPR012409">
    <property type="entry name" value="Sirohaem_synth"/>
</dbReference>
<dbReference type="PANTHER" id="PTHR45790:SF3">
    <property type="entry name" value="S-ADENOSYL-L-METHIONINE-DEPENDENT UROPORPHYRINOGEN III METHYLTRANSFERASE, CHLOROPLASTIC"/>
    <property type="match status" value="1"/>
</dbReference>
<evidence type="ECO:0000313" key="18">
    <source>
        <dbReference type="EMBL" id="GGX58922.1"/>
    </source>
</evidence>
<dbReference type="PROSITE" id="PS00840">
    <property type="entry name" value="SUMT_2"/>
    <property type="match status" value="1"/>
</dbReference>
<dbReference type="Proteomes" id="UP000600865">
    <property type="component" value="Unassembled WGS sequence"/>
</dbReference>
<feature type="domain" description="Tetrapyrrole methylase" evidence="16">
    <location>
        <begin position="216"/>
        <end position="426"/>
    </location>
</feature>
<keyword evidence="6" id="KW-0949">S-adenosyl-L-methionine</keyword>
<protein>
    <submittedName>
        <fullName evidence="18">Siroheme synthase 3</fullName>
    </submittedName>
</protein>
<dbReference type="Pfam" id="PF13241">
    <property type="entry name" value="NAD_binding_7"/>
    <property type="match status" value="1"/>
</dbReference>
<keyword evidence="10" id="KW-0627">Porphyrin biosynthesis</keyword>
<evidence type="ECO:0000256" key="11">
    <source>
        <dbReference type="ARBA" id="ARBA00023268"/>
    </source>
</evidence>
<comment type="caution">
    <text evidence="18">The sequence shown here is derived from an EMBL/GenBank/DDBJ whole genome shotgun (WGS) entry which is preliminary data.</text>
</comment>
<evidence type="ECO:0000313" key="19">
    <source>
        <dbReference type="Proteomes" id="UP000600865"/>
    </source>
</evidence>
<keyword evidence="19" id="KW-1185">Reference proteome</keyword>
<evidence type="ECO:0000256" key="8">
    <source>
        <dbReference type="ARBA" id="ARBA00023027"/>
    </source>
</evidence>
<keyword evidence="11" id="KW-0511">Multifunctional enzyme</keyword>
<comment type="similarity">
    <text evidence="2 15">Belongs to the precorrin methyltransferase family.</text>
</comment>
<evidence type="ECO:0000256" key="6">
    <source>
        <dbReference type="ARBA" id="ARBA00022691"/>
    </source>
</evidence>
<dbReference type="NCBIfam" id="TIGR01470">
    <property type="entry name" value="cysG_Nterm"/>
    <property type="match status" value="1"/>
</dbReference>
<dbReference type="GO" id="GO:0051287">
    <property type="term" value="F:NAD binding"/>
    <property type="evidence" value="ECO:0007669"/>
    <property type="project" value="InterPro"/>
</dbReference>
<dbReference type="InterPro" id="IPR035996">
    <property type="entry name" value="4pyrrol_Methylase_sf"/>
</dbReference>
<evidence type="ECO:0000256" key="13">
    <source>
        <dbReference type="ARBA" id="ARBA00047561"/>
    </source>
</evidence>
<organism evidence="18 19">
    <name type="scientific">Litorimonas cladophorae</name>
    <dbReference type="NCBI Taxonomy" id="1220491"/>
    <lineage>
        <taxon>Bacteria</taxon>
        <taxon>Pseudomonadati</taxon>
        <taxon>Pseudomonadota</taxon>
        <taxon>Alphaproteobacteria</taxon>
        <taxon>Maricaulales</taxon>
        <taxon>Robiginitomaculaceae</taxon>
    </lineage>
</organism>
<dbReference type="InterPro" id="IPR014776">
    <property type="entry name" value="4pyrrole_Mease_sub2"/>
</dbReference>
<comment type="pathway">
    <text evidence="1">Porphyrin-containing compound metabolism; siroheme biosynthesis; sirohydrochlorin from precorrin-2: step 1/1.</text>
</comment>
<dbReference type="NCBIfam" id="NF007922">
    <property type="entry name" value="PRK10637.1"/>
    <property type="match status" value="1"/>
</dbReference>
<dbReference type="InterPro" id="IPR036291">
    <property type="entry name" value="NAD(P)-bd_dom_sf"/>
</dbReference>
<dbReference type="Gene3D" id="3.30.950.10">
    <property type="entry name" value="Methyltransferase, Cobalt-precorrin-4 Transmethylase, Domain 2"/>
    <property type="match status" value="1"/>
</dbReference>
<dbReference type="Pfam" id="PF10414">
    <property type="entry name" value="CysG_dimeriser"/>
    <property type="match status" value="1"/>
</dbReference>
<dbReference type="Gene3D" id="3.40.1010.10">
    <property type="entry name" value="Cobalt-precorrin-4 Transmethylase, Domain 1"/>
    <property type="match status" value="1"/>
</dbReference>
<dbReference type="GO" id="GO:0019354">
    <property type="term" value="P:siroheme biosynthetic process"/>
    <property type="evidence" value="ECO:0007669"/>
    <property type="project" value="InterPro"/>
</dbReference>
<evidence type="ECO:0000259" key="17">
    <source>
        <dbReference type="Pfam" id="PF10414"/>
    </source>
</evidence>
<dbReference type="InterPro" id="IPR006367">
    <property type="entry name" value="Sirohaem_synthase_N"/>
</dbReference>
<accession>A0A918NBT8</accession>
<dbReference type="GO" id="GO:0009236">
    <property type="term" value="P:cobalamin biosynthetic process"/>
    <property type="evidence" value="ECO:0007669"/>
    <property type="project" value="UniProtKB-KW"/>
</dbReference>
<dbReference type="CDD" id="cd11642">
    <property type="entry name" value="SUMT"/>
    <property type="match status" value="1"/>
</dbReference>
<dbReference type="Gene3D" id="3.30.160.110">
    <property type="entry name" value="Siroheme synthase, domain 2"/>
    <property type="match status" value="1"/>
</dbReference>
<dbReference type="SUPFAM" id="SSF51735">
    <property type="entry name" value="NAD(P)-binding Rossmann-fold domains"/>
    <property type="match status" value="1"/>
</dbReference>
<dbReference type="AlphaFoldDB" id="A0A918NBT8"/>
<dbReference type="NCBIfam" id="TIGR01469">
    <property type="entry name" value="cobA_cysG_Cterm"/>
    <property type="match status" value="1"/>
</dbReference>
<proteinExistence type="inferred from homology"/>
<dbReference type="GO" id="GO:0004851">
    <property type="term" value="F:uroporphyrin-III C-methyltransferase activity"/>
    <property type="evidence" value="ECO:0007669"/>
    <property type="project" value="InterPro"/>
</dbReference>
<comment type="catalytic activity">
    <reaction evidence="13">
        <text>precorrin-2 + NAD(+) = sirohydrochlorin + NADH + 2 H(+)</text>
        <dbReference type="Rhea" id="RHEA:15613"/>
        <dbReference type="ChEBI" id="CHEBI:15378"/>
        <dbReference type="ChEBI" id="CHEBI:57540"/>
        <dbReference type="ChEBI" id="CHEBI:57945"/>
        <dbReference type="ChEBI" id="CHEBI:58351"/>
        <dbReference type="ChEBI" id="CHEBI:58827"/>
        <dbReference type="EC" id="1.3.1.76"/>
    </reaction>
</comment>
<evidence type="ECO:0000256" key="2">
    <source>
        <dbReference type="ARBA" id="ARBA00005879"/>
    </source>
</evidence>
<dbReference type="SUPFAM" id="SSF75615">
    <property type="entry name" value="Siroheme synthase middle domains-like"/>
    <property type="match status" value="1"/>
</dbReference>
<evidence type="ECO:0000256" key="1">
    <source>
        <dbReference type="ARBA" id="ARBA00005010"/>
    </source>
</evidence>
<dbReference type="SUPFAM" id="SSF53790">
    <property type="entry name" value="Tetrapyrrole methylase"/>
    <property type="match status" value="1"/>
</dbReference>
<feature type="domain" description="Sirohaem synthase dimerisation" evidence="17">
    <location>
        <begin position="161"/>
        <end position="186"/>
    </location>
</feature>
<reference evidence="18 19" key="1">
    <citation type="journal article" date="2014" name="Int. J. Syst. Evol. Microbiol.">
        <title>Complete genome sequence of Corynebacterium casei LMG S-19264T (=DSM 44701T), isolated from a smear-ripened cheese.</title>
        <authorList>
            <consortium name="US DOE Joint Genome Institute (JGI-PGF)"/>
            <person name="Walter F."/>
            <person name="Albersmeier A."/>
            <person name="Kalinowski J."/>
            <person name="Ruckert C."/>
        </authorList>
    </citation>
    <scope>NUCLEOTIDE SEQUENCE [LARGE SCALE GENOMIC DNA]</scope>
    <source>
        <strain evidence="18 19">KCTC 23968</strain>
    </source>
</reference>
<dbReference type="InterPro" id="IPR014777">
    <property type="entry name" value="4pyrrole_Mease_sub1"/>
</dbReference>
<dbReference type="InterPro" id="IPR050161">
    <property type="entry name" value="Siro_Cobalamin_biosynth"/>
</dbReference>
<gene>
    <name evidence="18" type="primary">cysG3</name>
    <name evidence="18" type="ORF">GCM10011309_05460</name>
</gene>
<keyword evidence="4 15" id="KW-0489">Methyltransferase</keyword>
<evidence type="ECO:0000256" key="14">
    <source>
        <dbReference type="PIRSR" id="PIRSR036426-1"/>
    </source>
</evidence>